<comment type="similarity">
    <text evidence="2">Belongs to the SusD family.</text>
</comment>
<evidence type="ECO:0000256" key="4">
    <source>
        <dbReference type="ARBA" id="ARBA00023136"/>
    </source>
</evidence>
<comment type="subcellular location">
    <subcellularLocation>
        <location evidence="1">Cell outer membrane</location>
    </subcellularLocation>
</comment>
<dbReference type="KEGG" id="mgot:MgSA37_02877"/>
<reference evidence="8 9" key="1">
    <citation type="submission" date="2015-12" db="EMBL/GenBank/DDBJ databases">
        <title>Genome sequence of Mucilaginibacter gotjawali.</title>
        <authorList>
            <person name="Lee J.S."/>
            <person name="Lee K.C."/>
            <person name="Kim K.K."/>
            <person name="Lee B.W."/>
        </authorList>
    </citation>
    <scope>NUCLEOTIDE SEQUENCE [LARGE SCALE GENOMIC DNA]</scope>
    <source>
        <strain evidence="8 9">SA3-7</strain>
    </source>
</reference>
<evidence type="ECO:0000256" key="5">
    <source>
        <dbReference type="ARBA" id="ARBA00023237"/>
    </source>
</evidence>
<dbReference type="InterPro" id="IPR033985">
    <property type="entry name" value="SusD-like_N"/>
</dbReference>
<evidence type="ECO:0000256" key="2">
    <source>
        <dbReference type="ARBA" id="ARBA00006275"/>
    </source>
</evidence>
<evidence type="ECO:0000256" key="3">
    <source>
        <dbReference type="ARBA" id="ARBA00022729"/>
    </source>
</evidence>
<feature type="domain" description="SusD-like N-terminal" evidence="7">
    <location>
        <begin position="61"/>
        <end position="230"/>
    </location>
</feature>
<organism evidence="8 9">
    <name type="scientific">Mucilaginibacter gotjawali</name>
    <dbReference type="NCBI Taxonomy" id="1550579"/>
    <lineage>
        <taxon>Bacteria</taxon>
        <taxon>Pseudomonadati</taxon>
        <taxon>Bacteroidota</taxon>
        <taxon>Sphingobacteriia</taxon>
        <taxon>Sphingobacteriales</taxon>
        <taxon>Sphingobacteriaceae</taxon>
        <taxon>Mucilaginibacter</taxon>
    </lineage>
</organism>
<dbReference type="Gene3D" id="1.25.40.390">
    <property type="match status" value="1"/>
</dbReference>
<dbReference type="Proteomes" id="UP000218263">
    <property type="component" value="Chromosome"/>
</dbReference>
<dbReference type="Pfam" id="PF14322">
    <property type="entry name" value="SusD-like_3"/>
    <property type="match status" value="1"/>
</dbReference>
<protein>
    <submittedName>
        <fullName evidence="8">SusD family protein</fullName>
    </submittedName>
</protein>
<dbReference type="AlphaFoldDB" id="A0A0X8X739"/>
<keyword evidence="4" id="KW-0472">Membrane</keyword>
<accession>A0A0X8X739</accession>
<dbReference type="CDD" id="cd08977">
    <property type="entry name" value="SusD"/>
    <property type="match status" value="1"/>
</dbReference>
<dbReference type="GO" id="GO:0009279">
    <property type="term" value="C:cell outer membrane"/>
    <property type="evidence" value="ECO:0007669"/>
    <property type="project" value="UniProtKB-SubCell"/>
</dbReference>
<sequence>MKKLNKLYIGVLGMLLVFSACNKDLNLKPYQQLDQSQAILTAQDVQITLVGAYNRAGLSDLYGGGVFFYPDLMATQTTIDWHGTFQQLTQMTNQQIPNDNSFVNSLWLDAYEVINQANNVIANLDKVAAGDKERVEGEAKFLRGLTYFDLARIFGKTWNDGDPTVNPGVPIVTTPTTVISTSSYVARSSVSQVYQQAITDLTTAEAKLPADNSYSASSFSAAAILARLYLQKGDYANAATEATKVISSGNYSLNKTYAAEFPYPNQTAVHVDNTSEDVFAIQVTSQQGVNGLNTYFASSNDGGRGDVHVVPSFLSNFESGDARAGMFQYDDPTDPTSTLRCHKFDNVDGNVHIIRLAELYLIRAEANLRKGGTPTGDSPVNDIKVIRGRAGLTTPATVTVNDVLNERVRELAFEGGFFFHDAKRLGQTIGTLPFNSDKLVFPIPLQDINANPNLKQNPGY</sequence>
<gene>
    <name evidence="8" type="ORF">MgSA37_02877</name>
</gene>
<keyword evidence="3" id="KW-0732">Signal</keyword>
<dbReference type="Pfam" id="PF07980">
    <property type="entry name" value="SusD_RagB"/>
    <property type="match status" value="1"/>
</dbReference>
<evidence type="ECO:0000259" key="6">
    <source>
        <dbReference type="Pfam" id="PF07980"/>
    </source>
</evidence>
<keyword evidence="9" id="KW-1185">Reference proteome</keyword>
<dbReference type="InterPro" id="IPR011990">
    <property type="entry name" value="TPR-like_helical_dom_sf"/>
</dbReference>
<keyword evidence="5" id="KW-0998">Cell outer membrane</keyword>
<evidence type="ECO:0000256" key="1">
    <source>
        <dbReference type="ARBA" id="ARBA00004442"/>
    </source>
</evidence>
<feature type="domain" description="RagB/SusD" evidence="6">
    <location>
        <begin position="349"/>
        <end position="424"/>
    </location>
</feature>
<evidence type="ECO:0000313" key="9">
    <source>
        <dbReference type="Proteomes" id="UP000218263"/>
    </source>
</evidence>
<dbReference type="RefSeq" id="WP_172885326.1">
    <property type="nucleotide sequence ID" value="NZ_AP017313.1"/>
</dbReference>
<dbReference type="EMBL" id="AP017313">
    <property type="protein sequence ID" value="BAU54699.1"/>
    <property type="molecule type" value="Genomic_DNA"/>
</dbReference>
<dbReference type="InterPro" id="IPR012944">
    <property type="entry name" value="SusD_RagB_dom"/>
</dbReference>
<evidence type="ECO:0000313" key="8">
    <source>
        <dbReference type="EMBL" id="BAU54699.1"/>
    </source>
</evidence>
<dbReference type="PROSITE" id="PS51257">
    <property type="entry name" value="PROKAR_LIPOPROTEIN"/>
    <property type="match status" value="1"/>
</dbReference>
<evidence type="ECO:0000259" key="7">
    <source>
        <dbReference type="Pfam" id="PF14322"/>
    </source>
</evidence>
<name>A0A0X8X739_9SPHI</name>
<dbReference type="SUPFAM" id="SSF48452">
    <property type="entry name" value="TPR-like"/>
    <property type="match status" value="1"/>
</dbReference>
<proteinExistence type="inferred from homology"/>